<reference evidence="2 3" key="1">
    <citation type="submission" date="2015-07" db="EMBL/GenBank/DDBJ databases">
        <title>The genome of Dufourea novaeangliae.</title>
        <authorList>
            <person name="Pan H."/>
            <person name="Kapheim K."/>
        </authorList>
    </citation>
    <scope>NUCLEOTIDE SEQUENCE [LARGE SCALE GENOMIC DNA]</scope>
    <source>
        <strain evidence="2">0120121106</strain>
        <tissue evidence="2">Whole body</tissue>
    </source>
</reference>
<evidence type="ECO:0000313" key="3">
    <source>
        <dbReference type="Proteomes" id="UP000076502"/>
    </source>
</evidence>
<gene>
    <name evidence="2" type="ORF">WN55_00889</name>
</gene>
<protein>
    <submittedName>
        <fullName evidence="2">Uncharacterized protein</fullName>
    </submittedName>
</protein>
<organism evidence="2 3">
    <name type="scientific">Dufourea novaeangliae</name>
    <name type="common">Sweat bee</name>
    <dbReference type="NCBI Taxonomy" id="178035"/>
    <lineage>
        <taxon>Eukaryota</taxon>
        <taxon>Metazoa</taxon>
        <taxon>Ecdysozoa</taxon>
        <taxon>Arthropoda</taxon>
        <taxon>Hexapoda</taxon>
        <taxon>Insecta</taxon>
        <taxon>Pterygota</taxon>
        <taxon>Neoptera</taxon>
        <taxon>Endopterygota</taxon>
        <taxon>Hymenoptera</taxon>
        <taxon>Apocrita</taxon>
        <taxon>Aculeata</taxon>
        <taxon>Apoidea</taxon>
        <taxon>Anthophila</taxon>
        <taxon>Halictidae</taxon>
        <taxon>Rophitinae</taxon>
        <taxon>Dufourea</taxon>
    </lineage>
</organism>
<name>A0A154PD47_DUFNO</name>
<sequence length="82" mass="9424">MTRKEERRKREAPLTRDDVDVAVVATSRVVPPRFRAAYTLWKLGRQLQYGRTTASAYVFSHLPDDYTPPPPYSSEIRSTPAE</sequence>
<dbReference type="EMBL" id="KQ434874">
    <property type="protein sequence ID" value="KZC09753.1"/>
    <property type="molecule type" value="Genomic_DNA"/>
</dbReference>
<dbReference type="Proteomes" id="UP000076502">
    <property type="component" value="Unassembled WGS sequence"/>
</dbReference>
<evidence type="ECO:0000313" key="2">
    <source>
        <dbReference type="EMBL" id="KZC09753.1"/>
    </source>
</evidence>
<accession>A0A154PD47</accession>
<dbReference type="AlphaFoldDB" id="A0A154PD47"/>
<evidence type="ECO:0000256" key="1">
    <source>
        <dbReference type="SAM" id="MobiDB-lite"/>
    </source>
</evidence>
<feature type="region of interest" description="Disordered" evidence="1">
    <location>
        <begin position="62"/>
        <end position="82"/>
    </location>
</feature>
<proteinExistence type="predicted"/>
<keyword evidence="3" id="KW-1185">Reference proteome</keyword>